<dbReference type="PANTHER" id="PTHR30573">
    <property type="entry name" value="QUINOLINATE SYNTHETASE A"/>
    <property type="match status" value="1"/>
</dbReference>
<dbReference type="AlphaFoldDB" id="A0A6B3R2J0"/>
<sequence>MNLRKEIKQLKEEKNAVILAHYYQDPSIQDIADHVGNSLELAKKAQETSAKLIVFAGVHFMAETAKILNPSKKVLVPDLEAGCSLADDCKATDFKKFIDNYPEHLILASINCNAEIKAMSDLVCTSSNALEVVNSIPKHKKILFAPDEHLGNYLIKETGRDIILWDGSCLPHEAFYYNKILDLIMEYPYVQIIAHPDSDAEILKIAHFVGTTSKLLKYVKQMEYQEFIIAVEAEILQEMQRLVPHKKLIPAPIQDNISCACRACDFMKLNTLQKLYDCLKNEKPEVQLNHEIAYKAALPLQEMLSNH</sequence>
<evidence type="ECO:0000256" key="7">
    <source>
        <dbReference type="ARBA" id="ARBA00022723"/>
    </source>
</evidence>
<dbReference type="PANTHER" id="PTHR30573:SF0">
    <property type="entry name" value="QUINOLINATE SYNTHASE, CHLOROPLASTIC"/>
    <property type="match status" value="1"/>
</dbReference>
<dbReference type="NCBIfam" id="TIGR00550">
    <property type="entry name" value="nadA"/>
    <property type="match status" value="1"/>
</dbReference>
<dbReference type="Proteomes" id="UP000478505">
    <property type="component" value="Unassembled WGS sequence"/>
</dbReference>
<dbReference type="EMBL" id="JAAIKD010000003">
    <property type="protein sequence ID" value="NEV93710.1"/>
    <property type="molecule type" value="Genomic_DNA"/>
</dbReference>
<evidence type="ECO:0000256" key="5">
    <source>
        <dbReference type="ARBA" id="ARBA00022642"/>
    </source>
</evidence>
<dbReference type="RefSeq" id="WP_164004438.1">
    <property type="nucleotide sequence ID" value="NZ_JAAIKD010000003.1"/>
</dbReference>
<evidence type="ECO:0000256" key="4">
    <source>
        <dbReference type="ARBA" id="ARBA00022485"/>
    </source>
</evidence>
<keyword evidence="7" id="KW-0479">Metal-binding</keyword>
<name>A0A6B3R2J0_9FLAO</name>
<keyword evidence="6" id="KW-0808">Transferase</keyword>
<dbReference type="GO" id="GO:0034628">
    <property type="term" value="P:'de novo' NAD+ biosynthetic process from L-aspartate"/>
    <property type="evidence" value="ECO:0007669"/>
    <property type="project" value="TreeGrafter"/>
</dbReference>
<dbReference type="SUPFAM" id="SSF142754">
    <property type="entry name" value="NadA-like"/>
    <property type="match status" value="1"/>
</dbReference>
<comment type="cofactor">
    <cofactor evidence="1">
        <name>[4Fe-4S] cluster</name>
        <dbReference type="ChEBI" id="CHEBI:49883"/>
    </cofactor>
</comment>
<dbReference type="GO" id="GO:0051539">
    <property type="term" value="F:4 iron, 4 sulfur cluster binding"/>
    <property type="evidence" value="ECO:0007669"/>
    <property type="project" value="UniProtKB-KW"/>
</dbReference>
<dbReference type="Pfam" id="PF02445">
    <property type="entry name" value="NadA"/>
    <property type="match status" value="1"/>
</dbReference>
<dbReference type="InterPro" id="IPR003473">
    <property type="entry name" value="NadA"/>
</dbReference>
<evidence type="ECO:0000256" key="2">
    <source>
        <dbReference type="ARBA" id="ARBA00005065"/>
    </source>
</evidence>
<protein>
    <recommendedName>
        <fullName evidence="3 10">Quinolinate synthase</fullName>
        <ecNumber evidence="3 10">2.5.1.72</ecNumber>
    </recommendedName>
</protein>
<keyword evidence="12" id="KW-1185">Reference proteome</keyword>
<keyword evidence="5" id="KW-0662">Pyridine nucleotide biosynthesis</keyword>
<evidence type="ECO:0000256" key="3">
    <source>
        <dbReference type="ARBA" id="ARBA00012669"/>
    </source>
</evidence>
<proteinExistence type="predicted"/>
<dbReference type="Gene3D" id="3.40.50.10800">
    <property type="entry name" value="NadA-like"/>
    <property type="match status" value="3"/>
</dbReference>
<gene>
    <name evidence="11" type="primary">nadA</name>
    <name evidence="11" type="ORF">G3567_06040</name>
</gene>
<dbReference type="EC" id="2.5.1.72" evidence="3 10"/>
<evidence type="ECO:0000256" key="1">
    <source>
        <dbReference type="ARBA" id="ARBA00001966"/>
    </source>
</evidence>
<dbReference type="UniPathway" id="UPA00253">
    <property type="reaction ID" value="UER00327"/>
</dbReference>
<evidence type="ECO:0000313" key="12">
    <source>
        <dbReference type="Proteomes" id="UP000478505"/>
    </source>
</evidence>
<comment type="pathway">
    <text evidence="2">Cofactor biosynthesis; NAD(+) biosynthesis; quinolinate from iminoaspartate: step 1/1.</text>
</comment>
<dbReference type="GO" id="GO:0005829">
    <property type="term" value="C:cytosol"/>
    <property type="evidence" value="ECO:0007669"/>
    <property type="project" value="TreeGrafter"/>
</dbReference>
<keyword evidence="8" id="KW-0408">Iron</keyword>
<evidence type="ECO:0000256" key="6">
    <source>
        <dbReference type="ARBA" id="ARBA00022679"/>
    </source>
</evidence>
<reference evidence="11 12" key="1">
    <citation type="submission" date="2020-02" db="EMBL/GenBank/DDBJ databases">
        <title>Flavobacteriaceae Psychroflexus bacterium YR1-1, complete genome.</title>
        <authorList>
            <person name="Li Y."/>
            <person name="Wu S."/>
        </authorList>
    </citation>
    <scope>NUCLEOTIDE SEQUENCE [LARGE SCALE GENOMIC DNA]</scope>
    <source>
        <strain evidence="11 12">YR1-1</strain>
    </source>
</reference>
<dbReference type="InterPro" id="IPR036094">
    <property type="entry name" value="NadA_sf"/>
</dbReference>
<dbReference type="GO" id="GO:0046872">
    <property type="term" value="F:metal ion binding"/>
    <property type="evidence" value="ECO:0007669"/>
    <property type="project" value="UniProtKB-KW"/>
</dbReference>
<dbReference type="NCBIfam" id="NF006878">
    <property type="entry name" value="PRK09375.1-2"/>
    <property type="match status" value="1"/>
</dbReference>
<accession>A0A6B3R2J0</accession>
<comment type="caution">
    <text evidence="11">The sequence shown here is derived from an EMBL/GenBank/DDBJ whole genome shotgun (WGS) entry which is preliminary data.</text>
</comment>
<keyword evidence="9" id="KW-0411">Iron-sulfur</keyword>
<evidence type="ECO:0000256" key="8">
    <source>
        <dbReference type="ARBA" id="ARBA00023004"/>
    </source>
</evidence>
<dbReference type="GO" id="GO:0008987">
    <property type="term" value="F:quinolinate synthetase A activity"/>
    <property type="evidence" value="ECO:0007669"/>
    <property type="project" value="UniProtKB-UniRule"/>
</dbReference>
<evidence type="ECO:0000313" key="11">
    <source>
        <dbReference type="EMBL" id="NEV93710.1"/>
    </source>
</evidence>
<keyword evidence="4" id="KW-0004">4Fe-4S</keyword>
<evidence type="ECO:0000256" key="10">
    <source>
        <dbReference type="NCBIfam" id="TIGR00550"/>
    </source>
</evidence>
<organism evidence="11 12">
    <name type="scientific">Psychroflexus aurantiacus</name>
    <dbReference type="NCBI Taxonomy" id="2709310"/>
    <lineage>
        <taxon>Bacteria</taxon>
        <taxon>Pseudomonadati</taxon>
        <taxon>Bacteroidota</taxon>
        <taxon>Flavobacteriia</taxon>
        <taxon>Flavobacteriales</taxon>
        <taxon>Flavobacteriaceae</taxon>
        <taxon>Psychroflexus</taxon>
    </lineage>
</organism>
<evidence type="ECO:0000256" key="9">
    <source>
        <dbReference type="ARBA" id="ARBA00023014"/>
    </source>
</evidence>